<dbReference type="SMART" id="SM00834">
    <property type="entry name" value="CxxC_CXXC_SSSS"/>
    <property type="match status" value="1"/>
</dbReference>
<dbReference type="EMBL" id="LKAQ01000004">
    <property type="protein sequence ID" value="OIQ50718.1"/>
    <property type="molecule type" value="Genomic_DNA"/>
</dbReference>
<evidence type="ECO:0000259" key="2">
    <source>
        <dbReference type="SMART" id="SM00834"/>
    </source>
</evidence>
<evidence type="ECO:0000313" key="3">
    <source>
        <dbReference type="EMBL" id="OIQ50718.1"/>
    </source>
</evidence>
<reference evidence="3 4" key="1">
    <citation type="submission" date="2015-09" db="EMBL/GenBank/DDBJ databases">
        <title>Genome of Desulfovibrio dechloracetivorans BerOc1, a mercury methylating strain isolated from highly hydrocarbons and metals contaminated coastal sediments.</title>
        <authorList>
            <person name="Goni Urriza M."/>
            <person name="Gassie C."/>
            <person name="Bouchez O."/>
            <person name="Klopp C."/>
            <person name="Ranchou-Peyruse A."/>
            <person name="Remy G."/>
        </authorList>
    </citation>
    <scope>NUCLEOTIDE SEQUENCE [LARGE SCALE GENOMIC DNA]</scope>
    <source>
        <strain evidence="3 4">BerOc1</strain>
    </source>
</reference>
<dbReference type="NCBIfam" id="TIGR02605">
    <property type="entry name" value="CxxC_CxxC_SSSS"/>
    <property type="match status" value="1"/>
</dbReference>
<sequence>MPIYEYQCEVCHAIFEEWQSGFQDHEVPCPECGGESKKLISHSSFHLKGGGWYADGYGGKSAGNKPGEAQTPAADAGSSTPAKPESAPASTCPAKSDTSSAGSAS</sequence>
<dbReference type="RefSeq" id="WP_071546128.1">
    <property type="nucleotide sequence ID" value="NZ_LKAQ01000004.1"/>
</dbReference>
<proteinExistence type="predicted"/>
<evidence type="ECO:0000313" key="4">
    <source>
        <dbReference type="Proteomes" id="UP000181901"/>
    </source>
</evidence>
<dbReference type="PANTHER" id="PTHR34404">
    <property type="entry name" value="REGULATORY PROTEIN, FMDB FAMILY"/>
    <property type="match status" value="1"/>
</dbReference>
<feature type="region of interest" description="Disordered" evidence="1">
    <location>
        <begin position="56"/>
        <end position="105"/>
    </location>
</feature>
<protein>
    <submittedName>
        <fullName evidence="3">Zinc ribbon domain protein</fullName>
    </submittedName>
</protein>
<dbReference type="InterPro" id="IPR013429">
    <property type="entry name" value="Regulatory_FmdB_Zinc_ribbon"/>
</dbReference>
<dbReference type="Pfam" id="PF09723">
    <property type="entry name" value="Zn_ribbon_8"/>
    <property type="match status" value="1"/>
</dbReference>
<name>A0A1J5MW27_9BACT</name>
<gene>
    <name evidence="3" type="ORF">BerOc1_02659</name>
</gene>
<dbReference type="PANTHER" id="PTHR34404:SF2">
    <property type="entry name" value="CONSERVED SERINE RICH PROTEIN"/>
    <property type="match status" value="1"/>
</dbReference>
<feature type="domain" description="Putative regulatory protein FmdB zinc ribbon" evidence="2">
    <location>
        <begin position="1"/>
        <end position="41"/>
    </location>
</feature>
<dbReference type="AlphaFoldDB" id="A0A1J5MW27"/>
<dbReference type="OrthoDB" id="9813321at2"/>
<dbReference type="Proteomes" id="UP000181901">
    <property type="component" value="Unassembled WGS sequence"/>
</dbReference>
<comment type="caution">
    <text evidence="3">The sequence shown here is derived from an EMBL/GenBank/DDBJ whole genome shotgun (WGS) entry which is preliminary data.</text>
</comment>
<feature type="compositionally biased region" description="Polar residues" evidence="1">
    <location>
        <begin position="96"/>
        <end position="105"/>
    </location>
</feature>
<keyword evidence="4" id="KW-1185">Reference proteome</keyword>
<accession>A0A1J5MW27</accession>
<evidence type="ECO:0000256" key="1">
    <source>
        <dbReference type="SAM" id="MobiDB-lite"/>
    </source>
</evidence>
<organism evidence="3 4">
    <name type="scientific">Pseudodesulfovibrio hydrargyri</name>
    <dbReference type="NCBI Taxonomy" id="2125990"/>
    <lineage>
        <taxon>Bacteria</taxon>
        <taxon>Pseudomonadati</taxon>
        <taxon>Thermodesulfobacteriota</taxon>
        <taxon>Desulfovibrionia</taxon>
        <taxon>Desulfovibrionales</taxon>
        <taxon>Desulfovibrionaceae</taxon>
    </lineage>
</organism>